<proteinExistence type="predicted"/>
<dbReference type="Proteomes" id="UP000249066">
    <property type="component" value="Unassembled WGS sequence"/>
</dbReference>
<evidence type="ECO:0000313" key="3">
    <source>
        <dbReference type="Proteomes" id="UP000249066"/>
    </source>
</evidence>
<dbReference type="InterPro" id="IPR036895">
    <property type="entry name" value="Uracil-DNA_glycosylase-like_sf"/>
</dbReference>
<dbReference type="AlphaFoldDB" id="A0A2W5A6N0"/>
<protein>
    <submittedName>
        <fullName evidence="2">Uracil-DNA glycosylase</fullName>
    </submittedName>
</protein>
<dbReference type="Gene3D" id="3.40.470.10">
    <property type="entry name" value="Uracil-DNA glycosylase-like domain"/>
    <property type="match status" value="1"/>
</dbReference>
<name>A0A2W5A6N0_9SPHN</name>
<dbReference type="EMBL" id="QFNN01000079">
    <property type="protein sequence ID" value="PZO88862.1"/>
    <property type="molecule type" value="Genomic_DNA"/>
</dbReference>
<organism evidence="2 3">
    <name type="scientific">Sphingomonas sanxanigenens</name>
    <dbReference type="NCBI Taxonomy" id="397260"/>
    <lineage>
        <taxon>Bacteria</taxon>
        <taxon>Pseudomonadati</taxon>
        <taxon>Pseudomonadota</taxon>
        <taxon>Alphaproteobacteria</taxon>
        <taxon>Sphingomonadales</taxon>
        <taxon>Sphingomonadaceae</taxon>
        <taxon>Sphingomonas</taxon>
    </lineage>
</organism>
<accession>A0A2W5A6N0</accession>
<comment type="caution">
    <text evidence="2">The sequence shown here is derived from an EMBL/GenBank/DDBJ whole genome shotgun (WGS) entry which is preliminary data.</text>
</comment>
<gene>
    <name evidence="2" type="ORF">DI623_11810</name>
</gene>
<dbReference type="Pfam" id="PF03167">
    <property type="entry name" value="UDG"/>
    <property type="match status" value="1"/>
</dbReference>
<reference evidence="2 3" key="1">
    <citation type="submission" date="2017-08" db="EMBL/GenBank/DDBJ databases">
        <title>Infants hospitalized years apart are colonized by the same room-sourced microbial strains.</title>
        <authorList>
            <person name="Brooks B."/>
            <person name="Olm M.R."/>
            <person name="Firek B.A."/>
            <person name="Baker R."/>
            <person name="Thomas B.C."/>
            <person name="Morowitz M.J."/>
            <person name="Banfield J.F."/>
        </authorList>
    </citation>
    <scope>NUCLEOTIDE SEQUENCE [LARGE SCALE GENOMIC DNA]</scope>
    <source>
        <strain evidence="2">S2_018_000_R2_101</strain>
    </source>
</reference>
<dbReference type="SUPFAM" id="SSF52141">
    <property type="entry name" value="Uracil-DNA glycosylase-like"/>
    <property type="match status" value="1"/>
</dbReference>
<dbReference type="InterPro" id="IPR005122">
    <property type="entry name" value="Uracil-DNA_glycosylase-like"/>
</dbReference>
<evidence type="ECO:0000259" key="1">
    <source>
        <dbReference type="SMART" id="SM00986"/>
    </source>
</evidence>
<feature type="domain" description="Uracil-DNA glycosylase-like" evidence="1">
    <location>
        <begin position="84"/>
        <end position="229"/>
    </location>
</feature>
<dbReference type="SMART" id="SM00986">
    <property type="entry name" value="UDG"/>
    <property type="match status" value="1"/>
</dbReference>
<sequence length="237" mass="25219">MRVEEITKIEAESLVAWWREAGVDSLVGDEPFDWLAREAPVVARTATPAPPPPAALPATLDAFQAWLAAGADLPDTRWGPRRIAPAGDPASGLMVVVDQPEPGDADQLFAGDVGRLFDRMLAAVGRDRGSVYLASLAAVRAPGGLVDSESGARLAEIMRHHIGLAAPRRVLLMGNAASRALCGMDLRDARGAIRQINTPAGKVEAVATYAPRLLFQQPAAKAEAWKDLRLFVGDFGK</sequence>
<evidence type="ECO:0000313" key="2">
    <source>
        <dbReference type="EMBL" id="PZO88862.1"/>
    </source>
</evidence>
<dbReference type="SMART" id="SM00987">
    <property type="entry name" value="UreE_C"/>
    <property type="match status" value="1"/>
</dbReference>